<evidence type="ECO:0000313" key="3">
    <source>
        <dbReference type="Proteomes" id="UP001432046"/>
    </source>
</evidence>
<keyword evidence="3" id="KW-1185">Reference proteome</keyword>
<proteinExistence type="predicted"/>
<keyword evidence="1" id="KW-0472">Membrane</keyword>
<feature type="transmembrane region" description="Helical" evidence="1">
    <location>
        <begin position="139"/>
        <end position="159"/>
    </location>
</feature>
<dbReference type="PANTHER" id="PTHR43269:SF2">
    <property type="entry name" value="SODIUM_PROTON ANTIPORTER 1-RELATED"/>
    <property type="match status" value="1"/>
</dbReference>
<keyword evidence="1" id="KW-0812">Transmembrane</keyword>
<feature type="transmembrane region" description="Helical" evidence="1">
    <location>
        <begin position="295"/>
        <end position="317"/>
    </location>
</feature>
<feature type="transmembrane region" description="Helical" evidence="1">
    <location>
        <begin position="256"/>
        <end position="274"/>
    </location>
</feature>
<feature type="transmembrane region" description="Helical" evidence="1">
    <location>
        <begin position="75"/>
        <end position="96"/>
    </location>
</feature>
<feature type="transmembrane region" description="Helical" evidence="1">
    <location>
        <begin position="179"/>
        <end position="204"/>
    </location>
</feature>
<reference evidence="2" key="2">
    <citation type="submission" date="2024-03" db="EMBL/GenBank/DDBJ databases">
        <authorList>
            <person name="Bromfield E.S.P."/>
            <person name="Cloutier S."/>
        </authorList>
    </citation>
    <scope>NUCLEOTIDE SEQUENCE</scope>
    <source>
        <strain evidence="2">5S5</strain>
    </source>
</reference>
<keyword evidence="1" id="KW-1133">Transmembrane helix</keyword>
<dbReference type="RefSeq" id="WP_338834413.1">
    <property type="nucleotide sequence ID" value="NZ_CP147711.1"/>
</dbReference>
<dbReference type="EMBL" id="CP147711">
    <property type="protein sequence ID" value="WXC82115.1"/>
    <property type="molecule type" value="Genomic_DNA"/>
</dbReference>
<feature type="transmembrane region" description="Helical" evidence="1">
    <location>
        <begin position="323"/>
        <end position="341"/>
    </location>
</feature>
<gene>
    <name evidence="2" type="ORF">WDK88_11250</name>
</gene>
<evidence type="ECO:0000313" key="2">
    <source>
        <dbReference type="EMBL" id="WXC82115.1"/>
    </source>
</evidence>
<feature type="transmembrane region" description="Helical" evidence="1">
    <location>
        <begin position="411"/>
        <end position="437"/>
    </location>
</feature>
<name>A0ABZ2P5X2_9BRAD</name>
<feature type="transmembrane region" description="Helical" evidence="1">
    <location>
        <begin position="44"/>
        <end position="63"/>
    </location>
</feature>
<accession>A0ABZ2P5X2</accession>
<feature type="transmembrane region" description="Helical" evidence="1">
    <location>
        <begin position="449"/>
        <end position="470"/>
    </location>
</feature>
<dbReference type="InterPro" id="IPR045016">
    <property type="entry name" value="NhaD-like"/>
</dbReference>
<dbReference type="Proteomes" id="UP001432046">
    <property type="component" value="Chromosome"/>
</dbReference>
<sequence>MWQWQVKRWSGRHAESVRPMTRRRSDEEILLARAVTGQAVNMPLLLLAAIALPAVVFANPAAAASTDVLYSAQPVSLFGIQVDFILFGLTLLGVAVFHHKTLEVALTGLVAVALYKLVFTGFRQGAGLSGLMVQLHHEWVVLANLFLLLMGFAILSRHFENSRVPDAMPALLPDGWSGSLVLLAVVFVMSAFLDNIAAALIGGTMARHVFRGKVHIGYLAAIVAAANAGGAGSVVGDTTTTMMWIDGISPLRVIEAYVASVAGFLIYGIPASLVQHRHSPIEKDAERGLHMDWTYVGIVAVILIVAVAANVTANLKFPTVLDAIPVIGIAVWTVILAAAPLRRPDWAIMPETFKGTVFLLALVTNASFMPVEELPVASWQTALGLGFLSSMFDNIPLTALALKQGGYDWGFLAYTVGFGGSMIWFGSSAGVAISNMYPEARSVGLWLRHGWFVVVAYIVGFFVMIAIVGWNSDPPHKKRVALDVNYQTASGLRSEARLHPDDGSFFRAGIIRERGNRARAKLDEARPAPG</sequence>
<feature type="transmembrane region" description="Helical" evidence="1">
    <location>
        <begin position="216"/>
        <end position="236"/>
    </location>
</feature>
<reference evidence="2" key="1">
    <citation type="journal article" date="2021" name="Int. J. Syst. Evol. Microbiol.">
        <title>Bradyrhizobium septentrionale sp. nov. (sv. septentrionale) and Bradyrhizobium quebecense sp. nov. (sv. septentrionale) associated with legumes native to Canada possess rearranged symbiosis genes and numerous insertion sequences.</title>
        <authorList>
            <person name="Bromfield E.S.P."/>
            <person name="Cloutier S."/>
        </authorList>
    </citation>
    <scope>NUCLEOTIDE SEQUENCE</scope>
    <source>
        <strain evidence="2">5S5</strain>
    </source>
</reference>
<evidence type="ECO:0000256" key="1">
    <source>
        <dbReference type="SAM" id="Phobius"/>
    </source>
</evidence>
<organism evidence="2 3">
    <name type="scientific">Bradyrhizobium septentrionale</name>
    <dbReference type="NCBI Taxonomy" id="1404411"/>
    <lineage>
        <taxon>Bacteria</taxon>
        <taxon>Pseudomonadati</taxon>
        <taxon>Pseudomonadota</taxon>
        <taxon>Alphaproteobacteria</taxon>
        <taxon>Hyphomicrobiales</taxon>
        <taxon>Nitrobacteraceae</taxon>
        <taxon>Bradyrhizobium</taxon>
    </lineage>
</organism>
<dbReference type="PANTHER" id="PTHR43269">
    <property type="entry name" value="SODIUM/PROTON ANTIPORTER 1-RELATED"/>
    <property type="match status" value="1"/>
</dbReference>
<protein>
    <submittedName>
        <fullName evidence="2">Citrate transporter</fullName>
    </submittedName>
</protein>